<feature type="transmembrane region" description="Helical" evidence="3">
    <location>
        <begin position="464"/>
        <end position="486"/>
    </location>
</feature>
<feature type="transmembrane region" description="Helical" evidence="3">
    <location>
        <begin position="174"/>
        <end position="193"/>
    </location>
</feature>
<dbReference type="Pfam" id="PF07690">
    <property type="entry name" value="MFS_1"/>
    <property type="match status" value="2"/>
</dbReference>
<comment type="caution">
    <text evidence="5">The sequence shown here is derived from an EMBL/GenBank/DDBJ whole genome shotgun (WGS) entry which is preliminary data.</text>
</comment>
<dbReference type="OrthoDB" id="6499973at2759"/>
<feature type="transmembrane region" description="Helical" evidence="3">
    <location>
        <begin position="902"/>
        <end position="927"/>
    </location>
</feature>
<evidence type="ECO:0000259" key="4">
    <source>
        <dbReference type="PROSITE" id="PS50850"/>
    </source>
</evidence>
<feature type="transmembrane region" description="Helical" evidence="3">
    <location>
        <begin position="263"/>
        <end position="285"/>
    </location>
</feature>
<reference evidence="5 6" key="1">
    <citation type="journal article" date="2018" name="Sci. Rep.">
        <title>Comparative analysis of the Pocillopora damicornis genome highlights role of immune system in coral evolution.</title>
        <authorList>
            <person name="Cunning R."/>
            <person name="Bay R.A."/>
            <person name="Gillette P."/>
            <person name="Baker A.C."/>
            <person name="Traylor-Knowles N."/>
        </authorList>
    </citation>
    <scope>NUCLEOTIDE SEQUENCE [LARGE SCALE GENOMIC DNA]</scope>
    <source>
        <strain evidence="5">RSMAS</strain>
        <tissue evidence="5">Whole animal</tissue>
    </source>
</reference>
<protein>
    <recommendedName>
        <fullName evidence="4">Major facilitator superfamily (MFS) profile domain-containing protein</fullName>
    </recommendedName>
</protein>
<dbReference type="EMBL" id="RCHS01002704">
    <property type="protein sequence ID" value="RMX46447.1"/>
    <property type="molecule type" value="Genomic_DNA"/>
</dbReference>
<feature type="transmembrane region" description="Helical" evidence="3">
    <location>
        <begin position="306"/>
        <end position="326"/>
    </location>
</feature>
<evidence type="ECO:0000256" key="1">
    <source>
        <dbReference type="ARBA" id="ARBA00004141"/>
    </source>
</evidence>
<dbReference type="PROSITE" id="PS50850">
    <property type="entry name" value="MFS"/>
    <property type="match status" value="2"/>
</dbReference>
<dbReference type="CDD" id="cd17352">
    <property type="entry name" value="MFS_MCT_SLC16"/>
    <property type="match status" value="2"/>
</dbReference>
<accession>A0A3M6TYJ1</accession>
<evidence type="ECO:0000256" key="2">
    <source>
        <dbReference type="SAM" id="MobiDB-lite"/>
    </source>
</evidence>
<dbReference type="InterPro" id="IPR050327">
    <property type="entry name" value="Proton-linked_MCT"/>
</dbReference>
<feature type="transmembrane region" description="Helical" evidence="3">
    <location>
        <begin position="433"/>
        <end position="452"/>
    </location>
</feature>
<name>A0A3M6TYJ1_POCDA</name>
<keyword evidence="3" id="KW-0472">Membrane</keyword>
<feature type="transmembrane region" description="Helical" evidence="3">
    <location>
        <begin position="939"/>
        <end position="958"/>
    </location>
</feature>
<feature type="transmembrane region" description="Helical" evidence="3">
    <location>
        <begin position="104"/>
        <end position="126"/>
    </location>
</feature>
<feature type="transmembrane region" description="Helical" evidence="3">
    <location>
        <begin position="346"/>
        <end position="366"/>
    </location>
</feature>
<feature type="transmembrane region" description="Helical" evidence="3">
    <location>
        <begin position="878"/>
        <end position="896"/>
    </location>
</feature>
<feature type="transmembrane region" description="Helical" evidence="3">
    <location>
        <begin position="205"/>
        <end position="223"/>
    </location>
</feature>
<dbReference type="GO" id="GO:0016020">
    <property type="term" value="C:membrane"/>
    <property type="evidence" value="ECO:0007669"/>
    <property type="project" value="UniProtKB-SubCell"/>
</dbReference>
<feature type="transmembrane region" description="Helical" evidence="3">
    <location>
        <begin position="711"/>
        <end position="729"/>
    </location>
</feature>
<evidence type="ECO:0000313" key="5">
    <source>
        <dbReference type="EMBL" id="RMX46447.1"/>
    </source>
</evidence>
<feature type="transmembrane region" description="Helical" evidence="3">
    <location>
        <begin position="146"/>
        <end position="167"/>
    </location>
</feature>
<dbReference type="InterPro" id="IPR020846">
    <property type="entry name" value="MFS_dom"/>
</dbReference>
<feature type="domain" description="Major facilitator superfamily (MFS) profile" evidence="4">
    <location>
        <begin position="615"/>
        <end position="994"/>
    </location>
</feature>
<dbReference type="InterPro" id="IPR011701">
    <property type="entry name" value="MFS"/>
</dbReference>
<feature type="transmembrane region" description="Helical" evidence="3">
    <location>
        <begin position="812"/>
        <end position="832"/>
    </location>
</feature>
<evidence type="ECO:0000313" key="6">
    <source>
        <dbReference type="Proteomes" id="UP000275408"/>
    </source>
</evidence>
<dbReference type="PANTHER" id="PTHR11360">
    <property type="entry name" value="MONOCARBOXYLATE TRANSPORTER"/>
    <property type="match status" value="1"/>
</dbReference>
<feature type="domain" description="Major facilitator superfamily (MFS) profile" evidence="4">
    <location>
        <begin position="109"/>
        <end position="488"/>
    </location>
</feature>
<keyword evidence="3" id="KW-1133">Transmembrane helix</keyword>
<proteinExistence type="predicted"/>
<sequence length="1061" mass="117029">MNSMSDMTSEERCDEVSEEDDQPAATVNQVHHKPPPDGGWGWVVCLGAWIVNFLTVGQQNAAGVVYSALLNEYSTKRGETVSEEDDQQADTVIKVNHKPPPDGGWGWVVCLGAWIVNFLTVGQQNAAGVVYSALLNEYSTKRGETAWVASLASSMMYLFAAVGTSLAERFGSRLVVIIGSFVSASGLLASSFATTLTPLYGSYGIIWGLGASLGLFPSLVILTTYFRRRLALASGMALAGAACGTLVYGPVIQLLVSKYGISVTFRILAAVQSLMFMSGLIFRPVERHKACRDRQRENNGNIFKNKAYVIWVASLCVFMLVFLVPFVHLVRFTEDKGINTTKASLLTGYMAFGGLTGSIAFGIACNHPKFNRLKVCQLSLLLIAISSSLVTMANKYVWICVYAFTFGVFDGCYEMLVPVITRDIAGSQRVAHAIGLLYCMMAFPKTLGPPIAGWLFDLSNDYSVSFYVTSAVTIIATAVMFLLNWVPLHKDRLEMEGNEMHSPKITNGPSHKSVCDGFGINLRSEADDFVTRRWLPIYWVESRGEYEYREKLTVLLTWFQIGFLQHWRRRNVNSTSDMTSKESCDEVSEEDDQQAAIVNQVHHKPPPDGGWGWVVCLGAWMVNFLTVGQQNAAGVVYSALLNEYSTKRGETAWVASLASSMMYLFAAVGTSLAERFGSRLVVIIGSFVSASGLLASSFATTLTPLYGSYGIIWGLGASLGLFPSLVILTKYFRRRLALASGMALAGAACGTLVYGPVIQLLVSKYGISVTFRILAAVQSLMFLSGLIFRPVESHKARRDRKRENKGNIFKNKAYVIWVASLCVFMLVFLVPFVHLVRFTEDKGINTTKASLLTGYMAFGGLMGSIAFGIACDHPRFNRLKVCQLSLLLIAISSSLVTMANKYVWICVYAFTFGVFDGCYEMLVPVITRDIAGSQRVAHAIGLLYCMMAFPKTLGPPIAGWLFDLSNDYSVSFYVTSAVTIIATAVMFLLNWVPLHKDRMEMEENEMHSPKITEEPSHESVYNGLGINLTPEADDSVTRKWLPIYWVESRGEYEYREKLTVL</sequence>
<dbReference type="Gene3D" id="1.20.1250.20">
    <property type="entry name" value="MFS general substrate transporter like domains"/>
    <property type="match status" value="3"/>
</dbReference>
<dbReference type="GO" id="GO:0022857">
    <property type="term" value="F:transmembrane transporter activity"/>
    <property type="evidence" value="ECO:0007669"/>
    <property type="project" value="InterPro"/>
</dbReference>
<feature type="region of interest" description="Disordered" evidence="2">
    <location>
        <begin position="1"/>
        <end position="33"/>
    </location>
</feature>
<feature type="transmembrane region" description="Helical" evidence="3">
    <location>
        <begin position="373"/>
        <end position="390"/>
    </location>
</feature>
<feature type="transmembrane region" description="Helical" evidence="3">
    <location>
        <begin position="230"/>
        <end position="251"/>
    </location>
</feature>
<organism evidence="5 6">
    <name type="scientific">Pocillopora damicornis</name>
    <name type="common">Cauliflower coral</name>
    <name type="synonym">Millepora damicornis</name>
    <dbReference type="NCBI Taxonomy" id="46731"/>
    <lineage>
        <taxon>Eukaryota</taxon>
        <taxon>Metazoa</taxon>
        <taxon>Cnidaria</taxon>
        <taxon>Anthozoa</taxon>
        <taxon>Hexacorallia</taxon>
        <taxon>Scleractinia</taxon>
        <taxon>Astrocoeniina</taxon>
        <taxon>Pocilloporidae</taxon>
        <taxon>Pocillopora</taxon>
    </lineage>
</organism>
<dbReference type="InterPro" id="IPR036259">
    <property type="entry name" value="MFS_trans_sf"/>
</dbReference>
<dbReference type="AlphaFoldDB" id="A0A3M6TYJ1"/>
<keyword evidence="3" id="KW-0812">Transmembrane</keyword>
<feature type="transmembrane region" description="Helical" evidence="3">
    <location>
        <begin position="680"/>
        <end position="699"/>
    </location>
</feature>
<feature type="transmembrane region" description="Helical" evidence="3">
    <location>
        <begin position="652"/>
        <end position="673"/>
    </location>
</feature>
<feature type="transmembrane region" description="Helical" evidence="3">
    <location>
        <begin position="970"/>
        <end position="992"/>
    </location>
</feature>
<dbReference type="PANTHER" id="PTHR11360:SF251">
    <property type="entry name" value="MAJOR FACILITATOR SUPERFAMILY (MFS) PROFILE DOMAIN-CONTAINING PROTEIN"/>
    <property type="match status" value="1"/>
</dbReference>
<feature type="transmembrane region" description="Helical" evidence="3">
    <location>
        <begin position="769"/>
        <end position="791"/>
    </location>
</feature>
<feature type="transmembrane region" description="Helical" evidence="3">
    <location>
        <begin position="611"/>
        <end position="632"/>
    </location>
</feature>
<evidence type="ECO:0000256" key="3">
    <source>
        <dbReference type="SAM" id="Phobius"/>
    </source>
</evidence>
<feature type="transmembrane region" description="Helical" evidence="3">
    <location>
        <begin position="736"/>
        <end position="757"/>
    </location>
</feature>
<comment type="subcellular location">
    <subcellularLocation>
        <location evidence="1">Membrane</location>
        <topology evidence="1">Multi-pass membrane protein</topology>
    </subcellularLocation>
</comment>
<keyword evidence="6" id="KW-1185">Reference proteome</keyword>
<feature type="transmembrane region" description="Helical" evidence="3">
    <location>
        <begin position="852"/>
        <end position="871"/>
    </location>
</feature>
<gene>
    <name evidence="5" type="ORF">pdam_00000641</name>
</gene>
<dbReference type="Proteomes" id="UP000275408">
    <property type="component" value="Unassembled WGS sequence"/>
</dbReference>
<feature type="transmembrane region" description="Helical" evidence="3">
    <location>
        <begin position="396"/>
        <end position="421"/>
    </location>
</feature>
<dbReference type="SUPFAM" id="SSF103473">
    <property type="entry name" value="MFS general substrate transporter"/>
    <property type="match status" value="2"/>
</dbReference>